<dbReference type="EMBL" id="JACGWJ010000019">
    <property type="protein sequence ID" value="KAL0344708.1"/>
    <property type="molecule type" value="Genomic_DNA"/>
</dbReference>
<evidence type="ECO:0008006" key="2">
    <source>
        <dbReference type="Google" id="ProtNLM"/>
    </source>
</evidence>
<organism evidence="1">
    <name type="scientific">Sesamum radiatum</name>
    <name type="common">Black benniseed</name>
    <dbReference type="NCBI Taxonomy" id="300843"/>
    <lineage>
        <taxon>Eukaryota</taxon>
        <taxon>Viridiplantae</taxon>
        <taxon>Streptophyta</taxon>
        <taxon>Embryophyta</taxon>
        <taxon>Tracheophyta</taxon>
        <taxon>Spermatophyta</taxon>
        <taxon>Magnoliopsida</taxon>
        <taxon>eudicotyledons</taxon>
        <taxon>Gunneridae</taxon>
        <taxon>Pentapetalae</taxon>
        <taxon>asterids</taxon>
        <taxon>lamiids</taxon>
        <taxon>Lamiales</taxon>
        <taxon>Pedaliaceae</taxon>
        <taxon>Sesamum</taxon>
    </lineage>
</organism>
<proteinExistence type="predicted"/>
<reference evidence="1" key="1">
    <citation type="submission" date="2020-06" db="EMBL/GenBank/DDBJ databases">
        <authorList>
            <person name="Li T."/>
            <person name="Hu X."/>
            <person name="Zhang T."/>
            <person name="Song X."/>
            <person name="Zhang H."/>
            <person name="Dai N."/>
            <person name="Sheng W."/>
            <person name="Hou X."/>
            <person name="Wei L."/>
        </authorList>
    </citation>
    <scope>NUCLEOTIDE SEQUENCE</scope>
    <source>
        <strain evidence="1">G02</strain>
        <tissue evidence="1">Leaf</tissue>
    </source>
</reference>
<sequence>MVIRLDIANFLVHKVLVDNGSSADIIFWDVIKRIGLEDAQLDPVHTPLVGFGGSGVASMGTISLPLSMGKNRKGRR</sequence>
<protein>
    <recommendedName>
        <fullName evidence="2">Peptidase A2 domain-containing protein</fullName>
    </recommendedName>
</protein>
<comment type="caution">
    <text evidence="1">The sequence shown here is derived from an EMBL/GenBank/DDBJ whole genome shotgun (WGS) entry which is preliminary data.</text>
</comment>
<dbReference type="PANTHER" id="PTHR33240">
    <property type="entry name" value="OS08G0508500 PROTEIN"/>
    <property type="match status" value="1"/>
</dbReference>
<name>A0AAW2NP90_SESRA</name>
<dbReference type="AlphaFoldDB" id="A0AAW2NP90"/>
<dbReference type="PANTHER" id="PTHR33240:SF17">
    <property type="entry name" value="EUKARYOTIC PEPTIDE CHAIN RELEASE FACTOR GTP-BINDING SUBUNIT-LIKE"/>
    <property type="match status" value="1"/>
</dbReference>
<evidence type="ECO:0000313" key="1">
    <source>
        <dbReference type="EMBL" id="KAL0344708.1"/>
    </source>
</evidence>
<accession>A0AAW2NP90</accession>
<gene>
    <name evidence="1" type="ORF">Sradi_4302100</name>
</gene>
<reference evidence="1" key="2">
    <citation type="journal article" date="2024" name="Plant">
        <title>Genomic evolution and insights into agronomic trait innovations of Sesamum species.</title>
        <authorList>
            <person name="Miao H."/>
            <person name="Wang L."/>
            <person name="Qu L."/>
            <person name="Liu H."/>
            <person name="Sun Y."/>
            <person name="Le M."/>
            <person name="Wang Q."/>
            <person name="Wei S."/>
            <person name="Zheng Y."/>
            <person name="Lin W."/>
            <person name="Duan Y."/>
            <person name="Cao H."/>
            <person name="Xiong S."/>
            <person name="Wang X."/>
            <person name="Wei L."/>
            <person name="Li C."/>
            <person name="Ma Q."/>
            <person name="Ju M."/>
            <person name="Zhao R."/>
            <person name="Li G."/>
            <person name="Mu C."/>
            <person name="Tian Q."/>
            <person name="Mei H."/>
            <person name="Zhang T."/>
            <person name="Gao T."/>
            <person name="Zhang H."/>
        </authorList>
    </citation>
    <scope>NUCLEOTIDE SEQUENCE</scope>
    <source>
        <strain evidence="1">G02</strain>
    </source>
</reference>